<sequence>MGETFSPIRPPTYGDRITILSIDGGGIRGIIPGVMLSYLESQLQELDGANARLADYFDVVTGTSTGGLIAAMLTAPNGDKQPLYAAKEIVPFYLQNAPKIFPQRKGLCGWIIGLLTQLFGPKYNGNYLHSLINDVLGKTRLHQSLTNIVIPTFDIKNQQPTIFSSYQVTSNPVIDVALSDICISTSAAPTYLPAHYFQNTDADGKLIEFNLIDGGVAANDPALVAISEVTKQALNENPDFKEIEPLDKDRLLVISLGTGSNKREHKYNANVAAKWGLLDWFFDNLSPPLVNIFTQASSDMVDYHIAVVFQALCSQDNYLRIQDETLSGTLASVDIATTENLEKLVDFGEQLLKKPVSRANLDTGLYRRVRVEDSGTNEDALKRFAKELSRQRRLRESNFEKEKNKPNTSVSLN</sequence>
<comment type="caution">
    <text evidence="1">The sequence shown here is derived from an EMBL/GenBank/DDBJ whole genome shotgun (WGS) entry which is preliminary data.</text>
</comment>
<reference evidence="1" key="1">
    <citation type="submission" date="2022-02" db="EMBL/GenBank/DDBJ databases">
        <title>Plant Genome Project.</title>
        <authorList>
            <person name="Zhang R.-G."/>
        </authorList>
    </citation>
    <scope>NUCLEOTIDE SEQUENCE</scope>
    <source>
        <strain evidence="1">AT1</strain>
    </source>
</reference>
<dbReference type="Proteomes" id="UP001062846">
    <property type="component" value="Chromosome 6"/>
</dbReference>
<organism evidence="1 2">
    <name type="scientific">Rhododendron molle</name>
    <name type="common">Chinese azalea</name>
    <name type="synonym">Azalea mollis</name>
    <dbReference type="NCBI Taxonomy" id="49168"/>
    <lineage>
        <taxon>Eukaryota</taxon>
        <taxon>Viridiplantae</taxon>
        <taxon>Streptophyta</taxon>
        <taxon>Embryophyta</taxon>
        <taxon>Tracheophyta</taxon>
        <taxon>Spermatophyta</taxon>
        <taxon>Magnoliopsida</taxon>
        <taxon>eudicotyledons</taxon>
        <taxon>Gunneridae</taxon>
        <taxon>Pentapetalae</taxon>
        <taxon>asterids</taxon>
        <taxon>Ericales</taxon>
        <taxon>Ericaceae</taxon>
        <taxon>Ericoideae</taxon>
        <taxon>Rhodoreae</taxon>
        <taxon>Rhododendron</taxon>
    </lineage>
</organism>
<gene>
    <name evidence="1" type="ORF">RHMOL_Rhmol06G0053200</name>
</gene>
<evidence type="ECO:0000313" key="1">
    <source>
        <dbReference type="EMBL" id="KAI8549796.1"/>
    </source>
</evidence>
<keyword evidence="2" id="KW-1185">Reference proteome</keyword>
<dbReference type="EMBL" id="CM046393">
    <property type="protein sequence ID" value="KAI8549796.1"/>
    <property type="molecule type" value="Genomic_DNA"/>
</dbReference>
<proteinExistence type="predicted"/>
<evidence type="ECO:0000313" key="2">
    <source>
        <dbReference type="Proteomes" id="UP001062846"/>
    </source>
</evidence>
<accession>A0ACC0N9W7</accession>
<protein>
    <submittedName>
        <fullName evidence="1">Uncharacterized protein</fullName>
    </submittedName>
</protein>
<name>A0ACC0N9W7_RHOML</name>